<keyword evidence="1" id="KW-0812">Transmembrane</keyword>
<dbReference type="InterPro" id="IPR029160">
    <property type="entry name" value="UQCC4"/>
</dbReference>
<comment type="caution">
    <text evidence="2">The sequence shown here is derived from an EMBL/GenBank/DDBJ whole genome shotgun (WGS) entry which is preliminary data.</text>
</comment>
<reference evidence="2" key="1">
    <citation type="submission" date="2023-05" db="EMBL/GenBank/DDBJ databases">
        <authorList>
            <person name="Nardi F."/>
            <person name="Carapelli A."/>
            <person name="Cucini C."/>
        </authorList>
    </citation>
    <scope>NUCLEOTIDE SEQUENCE</scope>
    <source>
        <strain evidence="2">DMR45628</strain>
        <tissue evidence="2">Testes</tissue>
    </source>
</reference>
<dbReference type="Proteomes" id="UP001458880">
    <property type="component" value="Unassembled WGS sequence"/>
</dbReference>
<dbReference type="PANTHER" id="PTHR35268:SF1">
    <property type="entry name" value="UBIQUINOL-CYTOCHROME-C REDUCTASE COMPLEX ASSEMBLY FACTOR 4"/>
    <property type="match status" value="1"/>
</dbReference>
<gene>
    <name evidence="2" type="ORF">QE152_g228</name>
</gene>
<dbReference type="EMBL" id="JASPKY010000002">
    <property type="protein sequence ID" value="KAK9759035.1"/>
    <property type="molecule type" value="Genomic_DNA"/>
</dbReference>
<evidence type="ECO:0000313" key="2">
    <source>
        <dbReference type="EMBL" id="KAK9759035.1"/>
    </source>
</evidence>
<evidence type="ECO:0000313" key="3">
    <source>
        <dbReference type="Proteomes" id="UP001458880"/>
    </source>
</evidence>
<reference evidence="2 3" key="2">
    <citation type="journal article" date="2024" name="BMC Genomics">
        <title>De novo assembly and annotation of Popillia japonica's genome with initial clues to its potential as an invasive pest.</title>
        <authorList>
            <person name="Cucini C."/>
            <person name="Boschi S."/>
            <person name="Funari R."/>
            <person name="Cardaioli E."/>
            <person name="Iannotti N."/>
            <person name="Marturano G."/>
            <person name="Paoli F."/>
            <person name="Bruttini M."/>
            <person name="Carapelli A."/>
            <person name="Frati F."/>
            <person name="Nardi F."/>
        </authorList>
    </citation>
    <scope>NUCLEOTIDE SEQUENCE [LARGE SCALE GENOMIC DNA]</scope>
    <source>
        <strain evidence="2">DMR45628</strain>
    </source>
</reference>
<keyword evidence="3" id="KW-1185">Reference proteome</keyword>
<keyword evidence="1" id="KW-0472">Membrane</keyword>
<accession>A0AAW1NKH3</accession>
<organism evidence="2 3">
    <name type="scientific">Popillia japonica</name>
    <name type="common">Japanese beetle</name>
    <dbReference type="NCBI Taxonomy" id="7064"/>
    <lineage>
        <taxon>Eukaryota</taxon>
        <taxon>Metazoa</taxon>
        <taxon>Ecdysozoa</taxon>
        <taxon>Arthropoda</taxon>
        <taxon>Hexapoda</taxon>
        <taxon>Insecta</taxon>
        <taxon>Pterygota</taxon>
        <taxon>Neoptera</taxon>
        <taxon>Endopterygota</taxon>
        <taxon>Coleoptera</taxon>
        <taxon>Polyphaga</taxon>
        <taxon>Scarabaeiformia</taxon>
        <taxon>Scarabaeidae</taxon>
        <taxon>Rutelinae</taxon>
        <taxon>Popillia</taxon>
    </lineage>
</organism>
<dbReference type="AlphaFoldDB" id="A0AAW1NKH3"/>
<name>A0AAW1NKH3_POPJA</name>
<keyword evidence="1" id="KW-1133">Transmembrane helix</keyword>
<dbReference type="PANTHER" id="PTHR35268">
    <property type="entry name" value="PROTEIN CCSMST1"/>
    <property type="match status" value="1"/>
</dbReference>
<dbReference type="EMBL" id="JASPKY010000002">
    <property type="protein sequence ID" value="KAK9759036.1"/>
    <property type="molecule type" value="Genomic_DNA"/>
</dbReference>
<dbReference type="Pfam" id="PF15013">
    <property type="entry name" value="CCSMST1"/>
    <property type="match status" value="1"/>
</dbReference>
<protein>
    <submittedName>
        <fullName evidence="2">CCSMST1 family</fullName>
    </submittedName>
</protein>
<sequence length="148" mass="17430">MSVLRTFCSRNILNRTCLLRAVSNTSINYTKDSIKVNEIFDEENKPIKYTTTPAMKWQARYSRIGTMDTRLWYEPYVIVISLSLFMIYFCILREENDVDADLAKSLYEKIPGLEEQQLLVVLRYNQEHGLETRDIYARLEEIRASKST</sequence>
<evidence type="ECO:0000256" key="1">
    <source>
        <dbReference type="SAM" id="Phobius"/>
    </source>
</evidence>
<feature type="transmembrane region" description="Helical" evidence="1">
    <location>
        <begin position="71"/>
        <end position="89"/>
    </location>
</feature>
<proteinExistence type="predicted"/>